<dbReference type="EMBL" id="PXOA01000066">
    <property type="protein sequence ID" value="RFU81119.1"/>
    <property type="molecule type" value="Genomic_DNA"/>
</dbReference>
<evidence type="ECO:0000256" key="3">
    <source>
        <dbReference type="ARBA" id="ARBA00022946"/>
    </source>
</evidence>
<evidence type="ECO:0000313" key="7">
    <source>
        <dbReference type="EMBL" id="RFU81119.1"/>
    </source>
</evidence>
<dbReference type="InterPro" id="IPR011419">
    <property type="entry name" value="ATP12_ATP_synth-F1-assembly"/>
</dbReference>
<dbReference type="OrthoDB" id="5322896at2759"/>
<dbReference type="Gene3D" id="1.10.3580.10">
    <property type="entry name" value="ATP12 ATPase"/>
    <property type="match status" value="1"/>
</dbReference>
<dbReference type="InterPro" id="IPR023335">
    <property type="entry name" value="ATP12_ortho_dom_sf"/>
</dbReference>
<evidence type="ECO:0000256" key="1">
    <source>
        <dbReference type="ARBA" id="ARBA00004173"/>
    </source>
</evidence>
<comment type="similarity">
    <text evidence="2">Belongs to the ATP12 family.</text>
</comment>
<gene>
    <name evidence="7" type="ORF">TARUN_1073</name>
</gene>
<dbReference type="SUPFAM" id="SSF160909">
    <property type="entry name" value="ATP12-like"/>
    <property type="match status" value="1"/>
</dbReference>
<reference evidence="7 8" key="1">
    <citation type="journal article" date="2018" name="PLoS Pathog.">
        <title>Evolution of structural diversity of trichothecenes, a family of toxins produced by plant pathogenic and entomopathogenic fungi.</title>
        <authorList>
            <person name="Proctor R.H."/>
            <person name="McCormick S.P."/>
            <person name="Kim H.S."/>
            <person name="Cardoza R.E."/>
            <person name="Stanley A.M."/>
            <person name="Lindo L."/>
            <person name="Kelly A."/>
            <person name="Brown D.W."/>
            <person name="Lee T."/>
            <person name="Vaughan M.M."/>
            <person name="Alexander N.J."/>
            <person name="Busman M."/>
            <person name="Gutierrez S."/>
        </authorList>
    </citation>
    <scope>NUCLEOTIDE SEQUENCE [LARGE SCALE GENOMIC DNA]</scope>
    <source>
        <strain evidence="7 8">IBT 40837</strain>
    </source>
</reference>
<keyword evidence="5" id="KW-0143">Chaperone</keyword>
<comment type="caution">
    <text evidence="7">The sequence shown here is derived from an EMBL/GenBank/DDBJ whole genome shotgun (WGS) entry which is preliminary data.</text>
</comment>
<accession>A0A395NYJ7</accession>
<dbReference type="Proteomes" id="UP000266272">
    <property type="component" value="Unassembled WGS sequence"/>
</dbReference>
<keyword evidence="3" id="KW-0809">Transit peptide</keyword>
<dbReference type="PANTHER" id="PTHR21013:SF10">
    <property type="entry name" value="ATP SYNTHASE MITOCHONDRIAL F1 COMPLEX ASSEMBLY FACTOR 2"/>
    <property type="match status" value="1"/>
</dbReference>
<dbReference type="Pfam" id="PF07542">
    <property type="entry name" value="ATP12"/>
    <property type="match status" value="1"/>
</dbReference>
<dbReference type="AlphaFoldDB" id="A0A395NYJ7"/>
<feature type="compositionally biased region" description="Basic and acidic residues" evidence="6">
    <location>
        <begin position="149"/>
        <end position="158"/>
    </location>
</feature>
<sequence>MANDVPKMTTNEACKGHYQGPLALGEKTLTGCHSPILAPKADIIRQLKPVLPYLRIFHPPSNPTNKTPNLRFSFSPLSATLNSHPIRPVSNSSIDLPAMKVPTRIPLQLALPRPQHIRPFHQSIARAANVAPIVGTGPPPDPPTPAARNAHERVERRKKHAELLKAAKEVRSAQDGKSGGVARRFWKEVSVREVDGALQVHLDARPLRHPHTKAIIRVPLSKPNLASALALEWDVLTSAQQATKQHLIPLTSLICRALDILDDDAASGPEAAKIRSGITTTVLRYLDTDSLLCWAPPAGPHDRRNDAGESLRDVQKKAAEETVSYLTTHVWPGITIEPVLDGHSIMPKKQSEGVREVIQGWVMGLDAWEIAGLERAVLAGKSFVAAARIVAEWSEGPVGTGHAVPVGRFGAEHASKTTSLEVDWQAEQWGEVEDTHDVNQEDVRRQLGSVVLLVSGTGKQRF</sequence>
<dbReference type="GO" id="GO:0033615">
    <property type="term" value="P:mitochondrial proton-transporting ATP synthase complex assembly"/>
    <property type="evidence" value="ECO:0007669"/>
    <property type="project" value="TreeGrafter"/>
</dbReference>
<evidence type="ECO:0000313" key="8">
    <source>
        <dbReference type="Proteomes" id="UP000266272"/>
    </source>
</evidence>
<name>A0A395NYJ7_TRIAR</name>
<dbReference type="GO" id="GO:0005739">
    <property type="term" value="C:mitochondrion"/>
    <property type="evidence" value="ECO:0007669"/>
    <property type="project" value="UniProtKB-SubCell"/>
</dbReference>
<dbReference type="STRING" id="490622.A0A395NYJ7"/>
<evidence type="ECO:0000256" key="6">
    <source>
        <dbReference type="SAM" id="MobiDB-lite"/>
    </source>
</evidence>
<keyword evidence="4" id="KW-0496">Mitochondrion</keyword>
<evidence type="ECO:0000256" key="4">
    <source>
        <dbReference type="ARBA" id="ARBA00023128"/>
    </source>
</evidence>
<comment type="subcellular location">
    <subcellularLocation>
        <location evidence="1">Mitochondrion</location>
    </subcellularLocation>
</comment>
<feature type="region of interest" description="Disordered" evidence="6">
    <location>
        <begin position="137"/>
        <end position="158"/>
    </location>
</feature>
<organism evidence="7 8">
    <name type="scientific">Trichoderma arundinaceum</name>
    <dbReference type="NCBI Taxonomy" id="490622"/>
    <lineage>
        <taxon>Eukaryota</taxon>
        <taxon>Fungi</taxon>
        <taxon>Dikarya</taxon>
        <taxon>Ascomycota</taxon>
        <taxon>Pezizomycotina</taxon>
        <taxon>Sordariomycetes</taxon>
        <taxon>Hypocreomycetidae</taxon>
        <taxon>Hypocreales</taxon>
        <taxon>Hypocreaceae</taxon>
        <taxon>Trichoderma</taxon>
    </lineage>
</organism>
<proteinExistence type="inferred from homology"/>
<keyword evidence="8" id="KW-1185">Reference proteome</keyword>
<protein>
    <submittedName>
        <fullName evidence="7">Atp synthase mitochondrial f1 complex assembly factor 2</fullName>
    </submittedName>
</protein>
<dbReference type="Gene3D" id="3.30.2180.10">
    <property type="entry name" value="ATP12-like"/>
    <property type="match status" value="1"/>
</dbReference>
<dbReference type="PANTHER" id="PTHR21013">
    <property type="entry name" value="ATP SYNTHASE MITOCHONDRIAL F1 COMPLEX ASSEMBLY FACTOR 2/ATP12 PROTEIN, MITOCHONDRIAL PRECURSOR"/>
    <property type="match status" value="1"/>
</dbReference>
<evidence type="ECO:0000256" key="2">
    <source>
        <dbReference type="ARBA" id="ARBA00008231"/>
    </source>
</evidence>
<dbReference type="InterPro" id="IPR042272">
    <property type="entry name" value="ATP12_ATP_synth-F1-assembly_N"/>
</dbReference>
<evidence type="ECO:0000256" key="5">
    <source>
        <dbReference type="ARBA" id="ARBA00023186"/>
    </source>
</evidence>